<keyword evidence="6" id="KW-1185">Reference proteome</keyword>
<dbReference type="PROSITE" id="PS00108">
    <property type="entry name" value="PROTEIN_KINASE_ST"/>
    <property type="match status" value="1"/>
</dbReference>
<name>A0ABY8AU46_9GAMM</name>
<keyword evidence="5" id="KW-0418">Kinase</keyword>
<dbReference type="Gene3D" id="1.10.510.10">
    <property type="entry name" value="Transferase(Phosphotransferase) domain 1"/>
    <property type="match status" value="1"/>
</dbReference>
<dbReference type="InterPro" id="IPR000719">
    <property type="entry name" value="Prot_kinase_dom"/>
</dbReference>
<organism evidence="5 6">
    <name type="scientific">Legionella cardiaca</name>
    <dbReference type="NCBI Taxonomy" id="1071983"/>
    <lineage>
        <taxon>Bacteria</taxon>
        <taxon>Pseudomonadati</taxon>
        <taxon>Pseudomonadota</taxon>
        <taxon>Gammaproteobacteria</taxon>
        <taxon>Legionellales</taxon>
        <taxon>Legionellaceae</taxon>
        <taxon>Legionella</taxon>
    </lineage>
</organism>
<dbReference type="GO" id="GO:0016301">
    <property type="term" value="F:kinase activity"/>
    <property type="evidence" value="ECO:0007669"/>
    <property type="project" value="UniProtKB-KW"/>
</dbReference>
<feature type="binding site" evidence="3">
    <location>
        <position position="99"/>
    </location>
    <ligand>
        <name>ATP</name>
        <dbReference type="ChEBI" id="CHEBI:30616"/>
    </ligand>
</feature>
<accession>A0ABY8AU46</accession>
<dbReference type="PROSITE" id="PS50011">
    <property type="entry name" value="PROTEIN_KINASE_DOM"/>
    <property type="match status" value="1"/>
</dbReference>
<dbReference type="SMART" id="SM00220">
    <property type="entry name" value="S_TKc"/>
    <property type="match status" value="1"/>
</dbReference>
<reference evidence="5 6" key="1">
    <citation type="submission" date="2023-02" db="EMBL/GenBank/DDBJ databases">
        <title>Genome Sequence of L. cardiaca H63T.</title>
        <authorList>
            <person name="Lopez A.E."/>
            <person name="Cianciotto N.P."/>
        </authorList>
    </citation>
    <scope>NUCLEOTIDE SEQUENCE [LARGE SCALE GENOMIC DNA]</scope>
    <source>
        <strain evidence="5 6">H63</strain>
    </source>
</reference>
<dbReference type="Pfam" id="PF00069">
    <property type="entry name" value="Pkinase"/>
    <property type="match status" value="1"/>
</dbReference>
<keyword evidence="1 3" id="KW-0547">Nucleotide-binding</keyword>
<dbReference type="Proteomes" id="UP001222087">
    <property type="component" value="Chromosome"/>
</dbReference>
<dbReference type="RefSeq" id="WP_275088722.1">
    <property type="nucleotide sequence ID" value="NZ_CP119078.1"/>
</dbReference>
<dbReference type="PANTHER" id="PTHR44167:SF24">
    <property type="entry name" value="SERINE_THREONINE-PROTEIN KINASE CHK2"/>
    <property type="match status" value="1"/>
</dbReference>
<dbReference type="SUPFAM" id="SSF56112">
    <property type="entry name" value="Protein kinase-like (PK-like)"/>
    <property type="match status" value="1"/>
</dbReference>
<evidence type="ECO:0000256" key="1">
    <source>
        <dbReference type="ARBA" id="ARBA00022741"/>
    </source>
</evidence>
<proteinExistence type="predicted"/>
<keyword evidence="2 3" id="KW-0067">ATP-binding</keyword>
<dbReference type="PANTHER" id="PTHR44167">
    <property type="entry name" value="OVARIAN-SPECIFIC SERINE/THREONINE-PROTEIN KINASE LOK-RELATED"/>
    <property type="match status" value="1"/>
</dbReference>
<dbReference type="InterPro" id="IPR017441">
    <property type="entry name" value="Protein_kinase_ATP_BS"/>
</dbReference>
<dbReference type="EMBL" id="CP119078">
    <property type="protein sequence ID" value="WED42906.1"/>
    <property type="molecule type" value="Genomic_DNA"/>
</dbReference>
<feature type="domain" description="Protein kinase" evidence="4">
    <location>
        <begin position="68"/>
        <end position="343"/>
    </location>
</feature>
<dbReference type="InterPro" id="IPR011009">
    <property type="entry name" value="Kinase-like_dom_sf"/>
</dbReference>
<protein>
    <submittedName>
        <fullName evidence="5">Protein kinase</fullName>
    </submittedName>
</protein>
<sequence>MKLINSTNPKKKHLPLLQALFQQADDSRQGFGESKFYYVNYKNKKIKVALTHTIIKRQSKKGGNRYEVIDSTPLGKGSYGVVYPIKATIKIAEETLVVKHKAHGKRRVVKQRLHSTKTMDEAVNEYIITHMTPHSHPKYPVVYGHHIYSVSRRMEGRELFDIINDDFLHKQELTLKQRFELSIRLIEALQTQVFDAGLVHRDLKPENIIVDMDEGLVGTIDFGLAKIGEGYVNNDAVGSPLYVSPEVFQGSGTTQLSDVYGLGRILALLWRVDLTSYDTNLTASQLYTNAKKNNYSNLFVGIKSTLEPEVALIIQEIIEGMTAFNPKNRLDLKGALTKFHTAQNLQFPKSTTNAIINVSADEDSMPFNTNTIKIAKNEPTPNPPKKTKKWGLFFKASKKEELSMLPKEEEKKPGKSDIY</sequence>
<gene>
    <name evidence="5" type="ORF">PXX05_13540</name>
</gene>
<dbReference type="InterPro" id="IPR008271">
    <property type="entry name" value="Ser/Thr_kinase_AS"/>
</dbReference>
<evidence type="ECO:0000313" key="5">
    <source>
        <dbReference type="EMBL" id="WED42906.1"/>
    </source>
</evidence>
<dbReference type="PROSITE" id="PS00107">
    <property type="entry name" value="PROTEIN_KINASE_ATP"/>
    <property type="match status" value="1"/>
</dbReference>
<keyword evidence="5" id="KW-0808">Transferase</keyword>
<evidence type="ECO:0000256" key="2">
    <source>
        <dbReference type="ARBA" id="ARBA00022840"/>
    </source>
</evidence>
<evidence type="ECO:0000259" key="4">
    <source>
        <dbReference type="PROSITE" id="PS50011"/>
    </source>
</evidence>
<evidence type="ECO:0000256" key="3">
    <source>
        <dbReference type="PROSITE-ProRule" id="PRU10141"/>
    </source>
</evidence>
<evidence type="ECO:0000313" key="6">
    <source>
        <dbReference type="Proteomes" id="UP001222087"/>
    </source>
</evidence>